<keyword evidence="2" id="KW-0677">Repeat</keyword>
<accession>A0ABP1RIR6</accession>
<feature type="domain" description="C2H2-type" evidence="10">
    <location>
        <begin position="251"/>
        <end position="275"/>
    </location>
</feature>
<comment type="similarity">
    <text evidence="6">Belongs to the snail C2H2-type zinc-finger protein family.</text>
</comment>
<dbReference type="PROSITE" id="PS50157">
    <property type="entry name" value="ZINC_FINGER_C2H2_2"/>
    <property type="match status" value="1"/>
</dbReference>
<reference evidence="11 12" key="1">
    <citation type="submission" date="2024-08" db="EMBL/GenBank/DDBJ databases">
        <authorList>
            <person name="Cucini C."/>
            <person name="Frati F."/>
        </authorList>
    </citation>
    <scope>NUCLEOTIDE SEQUENCE [LARGE SCALE GENOMIC DNA]</scope>
</reference>
<proteinExistence type="inferred from homology"/>
<evidence type="ECO:0000256" key="9">
    <source>
        <dbReference type="SAM" id="MobiDB-lite"/>
    </source>
</evidence>
<dbReference type="PROSITE" id="PS00028">
    <property type="entry name" value="ZINC_FINGER_C2H2_1"/>
    <property type="match status" value="2"/>
</dbReference>
<keyword evidence="1" id="KW-0479">Metal-binding</keyword>
<dbReference type="InterPro" id="IPR013087">
    <property type="entry name" value="Znf_C2H2_type"/>
</dbReference>
<keyword evidence="8" id="KW-0175">Coiled coil</keyword>
<protein>
    <recommendedName>
        <fullName evidence="10">C2H2-type domain-containing protein</fullName>
    </recommendedName>
</protein>
<gene>
    <name evidence="11" type="ORF">ODALV1_LOCUS22659</name>
</gene>
<name>A0ABP1RIR6_9HEXA</name>
<feature type="coiled-coil region" evidence="8">
    <location>
        <begin position="29"/>
        <end position="135"/>
    </location>
</feature>
<keyword evidence="12" id="KW-1185">Reference proteome</keyword>
<evidence type="ECO:0000256" key="4">
    <source>
        <dbReference type="ARBA" id="ARBA00022833"/>
    </source>
</evidence>
<evidence type="ECO:0000313" key="12">
    <source>
        <dbReference type="Proteomes" id="UP001642540"/>
    </source>
</evidence>
<dbReference type="InterPro" id="IPR050527">
    <property type="entry name" value="Snail/Krueppel_Znf"/>
</dbReference>
<evidence type="ECO:0000256" key="1">
    <source>
        <dbReference type="ARBA" id="ARBA00022723"/>
    </source>
</evidence>
<sequence>MENNGNLSLIFSEDGSGERDNDIREIVQNEIMKIEYAKVKGEAEEVKKKNTELQSKMSDLEKKNEELVTNNRALITSLVYYKGKIATGNLRESFALKDKKTAEEKAAAAELRASAAELRASAAELKAAASEERCRDLEYLIPNISRVDSWVADVDPIVDDETFSDTSSVVVLQESSPQDVNGVHEHAIVVDIEEENAAAEDALPGTSQELRTSNPGAKTVRKGTHICKCGKSFETSRKLKNHVKNYVENKFRCRLCTRTFRFCHQLRKHQKNAHTLTLDERKHGCCRCGERFTESRDRYYHCIKSHVKELKKERMDEILNAVSIAPVEVSNPPEEVSNPPEEVSNPPEEVSNPPEEAEGGAMEFQF</sequence>
<dbReference type="PANTHER" id="PTHR24388:SF68">
    <property type="entry name" value="ZINC FINGER AND BTB DOMAIN CONTAINING 11"/>
    <property type="match status" value="1"/>
</dbReference>
<keyword evidence="5" id="KW-0539">Nucleus</keyword>
<evidence type="ECO:0000256" key="5">
    <source>
        <dbReference type="ARBA" id="ARBA00023242"/>
    </source>
</evidence>
<feature type="compositionally biased region" description="Low complexity" evidence="9">
    <location>
        <begin position="329"/>
        <end position="354"/>
    </location>
</feature>
<evidence type="ECO:0000256" key="3">
    <source>
        <dbReference type="ARBA" id="ARBA00022771"/>
    </source>
</evidence>
<dbReference type="Proteomes" id="UP001642540">
    <property type="component" value="Unassembled WGS sequence"/>
</dbReference>
<organism evidence="11 12">
    <name type="scientific">Orchesella dallaii</name>
    <dbReference type="NCBI Taxonomy" id="48710"/>
    <lineage>
        <taxon>Eukaryota</taxon>
        <taxon>Metazoa</taxon>
        <taxon>Ecdysozoa</taxon>
        <taxon>Arthropoda</taxon>
        <taxon>Hexapoda</taxon>
        <taxon>Collembola</taxon>
        <taxon>Entomobryomorpha</taxon>
        <taxon>Entomobryoidea</taxon>
        <taxon>Orchesellidae</taxon>
        <taxon>Orchesellinae</taxon>
        <taxon>Orchesella</taxon>
    </lineage>
</organism>
<dbReference type="PANTHER" id="PTHR24388">
    <property type="entry name" value="ZINC FINGER PROTEIN"/>
    <property type="match status" value="1"/>
</dbReference>
<dbReference type="EMBL" id="CAXLJM020000075">
    <property type="protein sequence ID" value="CAL8128898.1"/>
    <property type="molecule type" value="Genomic_DNA"/>
</dbReference>
<evidence type="ECO:0000256" key="2">
    <source>
        <dbReference type="ARBA" id="ARBA00022737"/>
    </source>
</evidence>
<keyword evidence="3 7" id="KW-0863">Zinc-finger</keyword>
<evidence type="ECO:0000256" key="7">
    <source>
        <dbReference type="PROSITE-ProRule" id="PRU00042"/>
    </source>
</evidence>
<evidence type="ECO:0000256" key="8">
    <source>
        <dbReference type="SAM" id="Coils"/>
    </source>
</evidence>
<feature type="region of interest" description="Disordered" evidence="9">
    <location>
        <begin position="329"/>
        <end position="366"/>
    </location>
</feature>
<evidence type="ECO:0000313" key="11">
    <source>
        <dbReference type="EMBL" id="CAL8128898.1"/>
    </source>
</evidence>
<comment type="caution">
    <text evidence="11">The sequence shown here is derived from an EMBL/GenBank/DDBJ whole genome shotgun (WGS) entry which is preliminary data.</text>
</comment>
<dbReference type="Gene3D" id="3.30.160.60">
    <property type="entry name" value="Classic Zinc Finger"/>
    <property type="match status" value="1"/>
</dbReference>
<keyword evidence="4" id="KW-0862">Zinc</keyword>
<evidence type="ECO:0000256" key="6">
    <source>
        <dbReference type="ARBA" id="ARBA00037948"/>
    </source>
</evidence>
<evidence type="ECO:0000259" key="10">
    <source>
        <dbReference type="PROSITE" id="PS50157"/>
    </source>
</evidence>